<keyword evidence="5" id="KW-1185">Reference proteome</keyword>
<organism evidence="5">
    <name type="scientific">Micromonas pusilla (strain CCMP1545)</name>
    <name type="common">Picoplanktonic green alga</name>
    <dbReference type="NCBI Taxonomy" id="564608"/>
    <lineage>
        <taxon>Eukaryota</taxon>
        <taxon>Viridiplantae</taxon>
        <taxon>Chlorophyta</taxon>
        <taxon>Mamiellophyceae</taxon>
        <taxon>Mamiellales</taxon>
        <taxon>Mamiellaceae</taxon>
        <taxon>Micromonas</taxon>
    </lineage>
</organism>
<gene>
    <name evidence="4" type="ORF">MICPUCDRAFT_51450</name>
</gene>
<comment type="similarity">
    <text evidence="1">Belongs to the TUB family.</text>
</comment>
<dbReference type="STRING" id="564608.C1N1L4"/>
<proteinExistence type="inferred from homology"/>
<dbReference type="OMA" id="PVQCHIV"/>
<dbReference type="OrthoDB" id="8775810at2759"/>
<feature type="domain" description="Tubby C-terminal" evidence="3">
    <location>
        <begin position="285"/>
        <end position="552"/>
    </location>
</feature>
<dbReference type="PANTHER" id="PTHR16517">
    <property type="entry name" value="TUBBY-RELATED"/>
    <property type="match status" value="1"/>
</dbReference>
<feature type="region of interest" description="Disordered" evidence="2">
    <location>
        <begin position="1"/>
        <end position="184"/>
    </location>
</feature>
<evidence type="ECO:0000313" key="4">
    <source>
        <dbReference type="EMBL" id="EEH54473.1"/>
    </source>
</evidence>
<evidence type="ECO:0000313" key="5">
    <source>
        <dbReference type="Proteomes" id="UP000001876"/>
    </source>
</evidence>
<dbReference type="KEGG" id="mpp:MICPUCDRAFT_51450"/>
<dbReference type="Gene3D" id="3.20.90.10">
    <property type="entry name" value="Tubby Protein, Chain A"/>
    <property type="match status" value="1"/>
</dbReference>
<dbReference type="Proteomes" id="UP000001876">
    <property type="component" value="Unassembled WGS sequence"/>
</dbReference>
<evidence type="ECO:0000259" key="3">
    <source>
        <dbReference type="Pfam" id="PF01167"/>
    </source>
</evidence>
<feature type="compositionally biased region" description="Low complexity" evidence="2">
    <location>
        <begin position="92"/>
        <end position="109"/>
    </location>
</feature>
<name>C1N1L4_MICPC</name>
<evidence type="ECO:0000256" key="2">
    <source>
        <dbReference type="SAM" id="MobiDB-lite"/>
    </source>
</evidence>
<protein>
    <submittedName>
        <fullName evidence="4">Tubby-like protein</fullName>
    </submittedName>
</protein>
<sequence length="557" mass="58851">MSGRQRPVRPVSSRGPTPSAAPPSPHSGGFTMGGATRPSPPPGGLRGRSSTGIGAAGQRTYTNTLFDDDDTDDRGNAFSSGDVLSGGGGSAGDQLAVAQKMQQQRQLAAQKRRERQMLSGTVEANNGAVGRGAPALAPGSFRPRPPGDGAPIGGGAYTKQNPLLATASPPMSPGGPGVGVGASQFDRSSSMYASTNLDHPEPPAGVSSSWDARRGVRELERDLEAAGLDAEYDPNEGRHPAEVAAERERERKMAAARATGSAKAVRIAGRPVAARVDVGDRRAFLQNPGPKNGAPVQCHIVRKRKKGWIPGTKGSHPEYYLWLDGANAKAGSAGEDAKFLLCARRRKKSKTSNYIISLDEEDTARNSGNYFGKVRSNFVGTEFCVYDKGTAPGKAVGGDGGLAALNPRSELAVIKYETNVLGTKGPRKMSGAIPAVDENGRRAQFNPIDKNGTDGMMRSLKNKEHQDMIVLMNKSPKWNESMGAYCLNFNGRVTAASVKNFQLCDVNAGDGEDDGPTILQFGKVGKDVFTMDYAYPMSALQAFGICMTSFDNKLACE</sequence>
<evidence type="ECO:0000256" key="1">
    <source>
        <dbReference type="ARBA" id="ARBA00007129"/>
    </source>
</evidence>
<dbReference type="RefSeq" id="XP_003061843.1">
    <property type="nucleotide sequence ID" value="XM_003061797.1"/>
</dbReference>
<dbReference type="SUPFAM" id="SSF54518">
    <property type="entry name" value="Tubby C-terminal domain-like"/>
    <property type="match status" value="1"/>
</dbReference>
<dbReference type="AlphaFoldDB" id="C1N1L4"/>
<dbReference type="PRINTS" id="PR01573">
    <property type="entry name" value="SUPERTUBBY"/>
</dbReference>
<dbReference type="InterPro" id="IPR025659">
    <property type="entry name" value="Tubby-like_C"/>
</dbReference>
<dbReference type="Pfam" id="PF01167">
    <property type="entry name" value="Tub"/>
    <property type="match status" value="1"/>
</dbReference>
<dbReference type="GeneID" id="9687018"/>
<accession>C1N1L4</accession>
<dbReference type="EMBL" id="GG663744">
    <property type="protein sequence ID" value="EEH54473.1"/>
    <property type="molecule type" value="Genomic_DNA"/>
</dbReference>
<dbReference type="InterPro" id="IPR000007">
    <property type="entry name" value="Tubby_C"/>
</dbReference>
<reference evidence="4 5" key="1">
    <citation type="journal article" date="2009" name="Science">
        <title>Green evolution and dynamic adaptations revealed by genomes of the marine picoeukaryotes Micromonas.</title>
        <authorList>
            <person name="Worden A.Z."/>
            <person name="Lee J.H."/>
            <person name="Mock T."/>
            <person name="Rouze P."/>
            <person name="Simmons M.P."/>
            <person name="Aerts A.L."/>
            <person name="Allen A.E."/>
            <person name="Cuvelier M.L."/>
            <person name="Derelle E."/>
            <person name="Everett M.V."/>
            <person name="Foulon E."/>
            <person name="Grimwood J."/>
            <person name="Gundlach H."/>
            <person name="Henrissat B."/>
            <person name="Napoli C."/>
            <person name="McDonald S.M."/>
            <person name="Parker M.S."/>
            <person name="Rombauts S."/>
            <person name="Salamov A."/>
            <person name="Von Dassow P."/>
            <person name="Badger J.H."/>
            <person name="Coutinho P.M."/>
            <person name="Demir E."/>
            <person name="Dubchak I."/>
            <person name="Gentemann C."/>
            <person name="Eikrem W."/>
            <person name="Gready J.E."/>
            <person name="John U."/>
            <person name="Lanier W."/>
            <person name="Lindquist E.A."/>
            <person name="Lucas S."/>
            <person name="Mayer K.F."/>
            <person name="Moreau H."/>
            <person name="Not F."/>
            <person name="Otillar R."/>
            <person name="Panaud O."/>
            <person name="Pangilinan J."/>
            <person name="Paulsen I."/>
            <person name="Piegu B."/>
            <person name="Poliakov A."/>
            <person name="Robbens S."/>
            <person name="Schmutz J."/>
            <person name="Toulza E."/>
            <person name="Wyss T."/>
            <person name="Zelensky A."/>
            <person name="Zhou K."/>
            <person name="Armbrust E.V."/>
            <person name="Bhattacharya D."/>
            <person name="Goodenough U.W."/>
            <person name="Van de Peer Y."/>
            <person name="Grigoriev I.V."/>
        </authorList>
    </citation>
    <scope>NUCLEOTIDE SEQUENCE [LARGE SCALE GENOMIC DNA]</scope>
    <source>
        <strain evidence="4 5">CCMP1545</strain>
    </source>
</reference>
<dbReference type="PANTHER" id="PTHR16517:SF7">
    <property type="entry name" value="PROTEIN KING TUBBY"/>
    <property type="match status" value="1"/>
</dbReference>
<dbReference type="eggNOG" id="KOG2502">
    <property type="taxonomic scope" value="Eukaryota"/>
</dbReference>